<keyword evidence="2" id="KW-0472">Membrane</keyword>
<dbReference type="InterPro" id="IPR027417">
    <property type="entry name" value="P-loop_NTPase"/>
</dbReference>
<dbReference type="EMBL" id="JASWJB010000075">
    <property type="protein sequence ID" value="KAK2601563.1"/>
    <property type="molecule type" value="Genomic_DNA"/>
</dbReference>
<keyword evidence="5" id="KW-1185">Reference proteome</keyword>
<feature type="compositionally biased region" description="Basic and acidic residues" evidence="1">
    <location>
        <begin position="384"/>
        <end position="412"/>
    </location>
</feature>
<dbReference type="Pfam" id="PF01926">
    <property type="entry name" value="MMR_HSR1"/>
    <property type="match status" value="1"/>
</dbReference>
<dbReference type="InterPro" id="IPR006073">
    <property type="entry name" value="GTP-bd"/>
</dbReference>
<dbReference type="CDD" id="cd00882">
    <property type="entry name" value="Ras_like_GTPase"/>
    <property type="match status" value="1"/>
</dbReference>
<feature type="region of interest" description="Disordered" evidence="1">
    <location>
        <begin position="380"/>
        <end position="412"/>
    </location>
</feature>
<evidence type="ECO:0000259" key="3">
    <source>
        <dbReference type="Pfam" id="PF01926"/>
    </source>
</evidence>
<protein>
    <recommendedName>
        <fullName evidence="3">G domain-containing protein</fullName>
    </recommendedName>
</protein>
<evidence type="ECO:0000256" key="1">
    <source>
        <dbReference type="SAM" id="MobiDB-lite"/>
    </source>
</evidence>
<gene>
    <name evidence="4" type="ORF">QQS21_004881</name>
</gene>
<feature type="compositionally biased region" description="Polar residues" evidence="1">
    <location>
        <begin position="1"/>
        <end position="10"/>
    </location>
</feature>
<dbReference type="Proteomes" id="UP001251528">
    <property type="component" value="Unassembled WGS sequence"/>
</dbReference>
<accession>A0AAJ0CQH3</accession>
<organism evidence="4 5">
    <name type="scientific">Conoideocrella luteorostrata</name>
    <dbReference type="NCBI Taxonomy" id="1105319"/>
    <lineage>
        <taxon>Eukaryota</taxon>
        <taxon>Fungi</taxon>
        <taxon>Dikarya</taxon>
        <taxon>Ascomycota</taxon>
        <taxon>Pezizomycotina</taxon>
        <taxon>Sordariomycetes</taxon>
        <taxon>Hypocreomycetidae</taxon>
        <taxon>Hypocreales</taxon>
        <taxon>Clavicipitaceae</taxon>
        <taxon>Conoideocrella</taxon>
    </lineage>
</organism>
<evidence type="ECO:0000256" key="2">
    <source>
        <dbReference type="SAM" id="Phobius"/>
    </source>
</evidence>
<feature type="region of interest" description="Disordered" evidence="1">
    <location>
        <begin position="1"/>
        <end position="21"/>
    </location>
</feature>
<keyword evidence="2" id="KW-0812">Transmembrane</keyword>
<name>A0AAJ0CQH3_9HYPO</name>
<proteinExistence type="predicted"/>
<feature type="domain" description="G" evidence="3">
    <location>
        <begin position="98"/>
        <end position="157"/>
    </location>
</feature>
<dbReference type="SUPFAM" id="SSF52540">
    <property type="entry name" value="P-loop containing nucleoside triphosphate hydrolases"/>
    <property type="match status" value="1"/>
</dbReference>
<comment type="caution">
    <text evidence="4">The sequence shown here is derived from an EMBL/GenBank/DDBJ whole genome shotgun (WGS) entry which is preliminary data.</text>
</comment>
<sequence>MTQIALTHPTTHAPMSASTEAEDKRLTFEIPEFDIESPDEDCGTDDHEIAPPAGPDRPPNWCATSFAALSKVVAKAKGAASKPVVSFIKRYLRGTKLVFVVGQSGTGKTTLLGELTGQELPVGKTHKSEYQGTKAHHVYPAIIEGEQYIFVDTAGFGAADVDDMENFYDIVACLDALAPFITIAGLLFVYGGNQSRMMNPDLTTIQWVKCFCGPEFFQSITFVTTKWDSLSEDAFEDCWEKNLPSLLKDKCIQEFLEPEPIGSYRYHGAQIYHHGIKGGKGSKLAADTQILSLKRKPRERAQTVKSMIHNRYRNPLNVKLQVLEEMARGTPWGQTEAAKVLQNNPSSIDLQMENNFVRISVRKWLAVGKAQATELAAGMGVAETQKETPCDTGEEQERKAPRVDRVDPKVPEEMPYKPRKSWSEKLFPWLETAKELALFFLNARMETPAAEPRAWTGYWGSLRNWWSGSKPEEKRWVFYERND</sequence>
<evidence type="ECO:0000313" key="4">
    <source>
        <dbReference type="EMBL" id="KAK2601563.1"/>
    </source>
</evidence>
<feature type="transmembrane region" description="Helical" evidence="2">
    <location>
        <begin position="167"/>
        <end position="190"/>
    </location>
</feature>
<dbReference type="Gene3D" id="3.40.50.300">
    <property type="entry name" value="P-loop containing nucleotide triphosphate hydrolases"/>
    <property type="match status" value="1"/>
</dbReference>
<evidence type="ECO:0000313" key="5">
    <source>
        <dbReference type="Proteomes" id="UP001251528"/>
    </source>
</evidence>
<dbReference type="GO" id="GO:0005525">
    <property type="term" value="F:GTP binding"/>
    <property type="evidence" value="ECO:0007669"/>
    <property type="project" value="InterPro"/>
</dbReference>
<dbReference type="AlphaFoldDB" id="A0AAJ0CQH3"/>
<reference evidence="4" key="1">
    <citation type="submission" date="2023-06" db="EMBL/GenBank/DDBJ databases">
        <title>Conoideocrella luteorostrata (Hypocreales: Clavicipitaceae), a potential biocontrol fungus for elongate hemlock scale in United States Christmas tree production areas.</title>
        <authorList>
            <person name="Barrett H."/>
            <person name="Lovett B."/>
            <person name="Macias A.M."/>
            <person name="Stajich J.E."/>
            <person name="Kasson M.T."/>
        </authorList>
    </citation>
    <scope>NUCLEOTIDE SEQUENCE</scope>
    <source>
        <strain evidence="4">ARSEF 14590</strain>
    </source>
</reference>
<feature type="region of interest" description="Disordered" evidence="1">
    <location>
        <begin position="36"/>
        <end position="57"/>
    </location>
</feature>
<keyword evidence="2" id="KW-1133">Transmembrane helix</keyword>